<evidence type="ECO:0000256" key="5">
    <source>
        <dbReference type="ARBA" id="ARBA00023002"/>
    </source>
</evidence>
<reference evidence="7" key="1">
    <citation type="submission" date="2021-11" db="EMBL/GenBank/DDBJ databases">
        <title>BS-T2-15 a new species belonging to the Comamonadaceae family isolated from the soil of a French oak forest.</title>
        <authorList>
            <person name="Mieszkin S."/>
            <person name="Alain K."/>
        </authorList>
    </citation>
    <scope>NUCLEOTIDE SEQUENCE</scope>
    <source>
        <strain evidence="7">BS-T2-15</strain>
    </source>
</reference>
<comment type="similarity">
    <text evidence="2">Belongs to the DODA-type extradiol aromatic ring-opening dioxygenase family.</text>
</comment>
<name>A0A9X2C197_9BURK</name>
<keyword evidence="8" id="KW-1185">Reference proteome</keyword>
<sequence length="285" mass="30196">MDTRYAPVFLSHGSPMTALDAGPAGAFWRALGRAIDARVAAGGAAPSAIVALSAHTLARRAVTLAGARHEAVHDFGGFPQALYDLRYDVAGVPCLAPHVEQLLQWAAIEVEHADAGGLDHGIWVPLRDIRPRADIPVLPLAFPPDRTPEQLFELGAALSPLIDEGVWIVGTGSITHNLRLGLPRAGDVPELPASAAFRAWFADRSAARDWRALWQYRTLAPEASFMHPTDEHLLPWFIAAGAGGAEDVPIRLHASVAGGHLGMDAYAFGADARALADDVEAAAAM</sequence>
<keyword evidence="5" id="KW-0560">Oxidoreductase</keyword>
<dbReference type="PANTHER" id="PTHR30096:SF0">
    <property type="entry name" value="4,5-DOPA DIOXYGENASE EXTRADIOL-LIKE PROTEIN"/>
    <property type="match status" value="1"/>
</dbReference>
<organism evidence="7 8">
    <name type="scientific">Scleromatobacter humisilvae</name>
    <dbReference type="NCBI Taxonomy" id="2897159"/>
    <lineage>
        <taxon>Bacteria</taxon>
        <taxon>Pseudomonadati</taxon>
        <taxon>Pseudomonadota</taxon>
        <taxon>Betaproteobacteria</taxon>
        <taxon>Burkholderiales</taxon>
        <taxon>Sphaerotilaceae</taxon>
        <taxon>Scleromatobacter</taxon>
    </lineage>
</organism>
<evidence type="ECO:0000313" key="8">
    <source>
        <dbReference type="Proteomes" id="UP001139353"/>
    </source>
</evidence>
<dbReference type="AlphaFoldDB" id="A0A9X2C197"/>
<feature type="domain" description="Extradiol ring-cleavage dioxygenase class III enzyme subunit B" evidence="6">
    <location>
        <begin position="9"/>
        <end position="246"/>
    </location>
</feature>
<comment type="cofactor">
    <cofactor evidence="1">
        <name>Zn(2+)</name>
        <dbReference type="ChEBI" id="CHEBI:29105"/>
    </cofactor>
</comment>
<gene>
    <name evidence="7" type="ORF">LPC04_03355</name>
</gene>
<protein>
    <submittedName>
        <fullName evidence="7">Dioxygenase</fullName>
    </submittedName>
</protein>
<evidence type="ECO:0000256" key="1">
    <source>
        <dbReference type="ARBA" id="ARBA00001947"/>
    </source>
</evidence>
<proteinExistence type="inferred from homology"/>
<dbReference type="Gene3D" id="3.40.830.10">
    <property type="entry name" value="LigB-like"/>
    <property type="match status" value="1"/>
</dbReference>
<evidence type="ECO:0000313" key="7">
    <source>
        <dbReference type="EMBL" id="MCK9684740.1"/>
    </source>
</evidence>
<dbReference type="CDD" id="cd07363">
    <property type="entry name" value="45_DOPA_Dioxygenase"/>
    <property type="match status" value="1"/>
</dbReference>
<evidence type="ECO:0000256" key="4">
    <source>
        <dbReference type="ARBA" id="ARBA00022833"/>
    </source>
</evidence>
<evidence type="ECO:0000256" key="3">
    <source>
        <dbReference type="ARBA" id="ARBA00022723"/>
    </source>
</evidence>
<evidence type="ECO:0000259" key="6">
    <source>
        <dbReference type="Pfam" id="PF02900"/>
    </source>
</evidence>
<keyword evidence="7" id="KW-0223">Dioxygenase</keyword>
<evidence type="ECO:0000256" key="2">
    <source>
        <dbReference type="ARBA" id="ARBA00007581"/>
    </source>
</evidence>
<dbReference type="EMBL" id="JAJLJH010000001">
    <property type="protein sequence ID" value="MCK9684740.1"/>
    <property type="molecule type" value="Genomic_DNA"/>
</dbReference>
<dbReference type="PANTHER" id="PTHR30096">
    <property type="entry name" value="4,5-DOPA DIOXYGENASE EXTRADIOL-LIKE PROTEIN"/>
    <property type="match status" value="1"/>
</dbReference>
<dbReference type="GO" id="GO:0016702">
    <property type="term" value="F:oxidoreductase activity, acting on single donors with incorporation of molecular oxygen, incorporation of two atoms of oxygen"/>
    <property type="evidence" value="ECO:0007669"/>
    <property type="project" value="UniProtKB-ARBA"/>
</dbReference>
<dbReference type="SUPFAM" id="SSF53213">
    <property type="entry name" value="LigB-like"/>
    <property type="match status" value="1"/>
</dbReference>
<dbReference type="Pfam" id="PF02900">
    <property type="entry name" value="LigB"/>
    <property type="match status" value="1"/>
</dbReference>
<dbReference type="InterPro" id="IPR014436">
    <property type="entry name" value="Extradiol_dOase_DODA"/>
</dbReference>
<dbReference type="PIRSF" id="PIRSF006157">
    <property type="entry name" value="Doxgns_DODA"/>
    <property type="match status" value="1"/>
</dbReference>
<keyword evidence="4" id="KW-0862">Zinc</keyword>
<keyword evidence="3" id="KW-0479">Metal-binding</keyword>
<dbReference type="InterPro" id="IPR004183">
    <property type="entry name" value="Xdiol_dOase_suB"/>
</dbReference>
<dbReference type="GO" id="GO:0008198">
    <property type="term" value="F:ferrous iron binding"/>
    <property type="evidence" value="ECO:0007669"/>
    <property type="project" value="InterPro"/>
</dbReference>
<comment type="caution">
    <text evidence="7">The sequence shown here is derived from an EMBL/GenBank/DDBJ whole genome shotgun (WGS) entry which is preliminary data.</text>
</comment>
<dbReference type="RefSeq" id="WP_275680763.1">
    <property type="nucleotide sequence ID" value="NZ_JAJLJH010000001.1"/>
</dbReference>
<dbReference type="Proteomes" id="UP001139353">
    <property type="component" value="Unassembled WGS sequence"/>
</dbReference>
<dbReference type="GO" id="GO:0008270">
    <property type="term" value="F:zinc ion binding"/>
    <property type="evidence" value="ECO:0007669"/>
    <property type="project" value="InterPro"/>
</dbReference>
<accession>A0A9X2C197</accession>